<evidence type="ECO:0000313" key="2">
    <source>
        <dbReference type="EMBL" id="KAK3921007.1"/>
    </source>
</evidence>
<keyword evidence="1" id="KW-0472">Membrane</keyword>
<keyword evidence="1" id="KW-1133">Transmembrane helix</keyword>
<evidence type="ECO:0000256" key="1">
    <source>
        <dbReference type="SAM" id="Phobius"/>
    </source>
</evidence>
<keyword evidence="3" id="KW-1185">Reference proteome</keyword>
<proteinExistence type="predicted"/>
<organism evidence="2 3">
    <name type="scientific">Frankliniella fusca</name>
    <dbReference type="NCBI Taxonomy" id="407009"/>
    <lineage>
        <taxon>Eukaryota</taxon>
        <taxon>Metazoa</taxon>
        <taxon>Ecdysozoa</taxon>
        <taxon>Arthropoda</taxon>
        <taxon>Hexapoda</taxon>
        <taxon>Insecta</taxon>
        <taxon>Pterygota</taxon>
        <taxon>Neoptera</taxon>
        <taxon>Paraneoptera</taxon>
        <taxon>Thysanoptera</taxon>
        <taxon>Terebrantia</taxon>
        <taxon>Thripoidea</taxon>
        <taxon>Thripidae</taxon>
        <taxon>Frankliniella</taxon>
    </lineage>
</organism>
<name>A0AAE1LK36_9NEOP</name>
<keyword evidence="1" id="KW-0812">Transmembrane</keyword>
<comment type="caution">
    <text evidence="2">The sequence shown here is derived from an EMBL/GenBank/DDBJ whole genome shotgun (WGS) entry which is preliminary data.</text>
</comment>
<dbReference type="Proteomes" id="UP001219518">
    <property type="component" value="Unassembled WGS sequence"/>
</dbReference>
<dbReference type="EMBL" id="JAHWGI010001031">
    <property type="protein sequence ID" value="KAK3921007.1"/>
    <property type="molecule type" value="Genomic_DNA"/>
</dbReference>
<sequence length="101" mass="11025">MTAGSAAAGVTPEVVDRVLLQIGKVGPFQIFNCIVINMPILFSALYTIAYVFTAQELNYSLILSGQQRPIYTGLVNKVRSAGRSDFVDGCRVDRTIADRIK</sequence>
<accession>A0AAE1LK36</accession>
<evidence type="ECO:0000313" key="3">
    <source>
        <dbReference type="Proteomes" id="UP001219518"/>
    </source>
</evidence>
<gene>
    <name evidence="2" type="ORF">KUF71_010222</name>
</gene>
<reference evidence="2" key="2">
    <citation type="journal article" date="2023" name="BMC Genomics">
        <title>Pest status, molecular evolution, and epigenetic factors derived from the genome assembly of Frankliniella fusca, a thysanopteran phytovirus vector.</title>
        <authorList>
            <person name="Catto M.A."/>
            <person name="Labadie P.E."/>
            <person name="Jacobson A.L."/>
            <person name="Kennedy G.G."/>
            <person name="Srinivasan R."/>
            <person name="Hunt B.G."/>
        </authorList>
    </citation>
    <scope>NUCLEOTIDE SEQUENCE</scope>
    <source>
        <strain evidence="2">PL_HMW_Pooled</strain>
    </source>
</reference>
<reference evidence="2" key="1">
    <citation type="submission" date="2021-07" db="EMBL/GenBank/DDBJ databases">
        <authorList>
            <person name="Catto M.A."/>
            <person name="Jacobson A."/>
            <person name="Kennedy G."/>
            <person name="Labadie P."/>
            <person name="Hunt B.G."/>
            <person name="Srinivasan R."/>
        </authorList>
    </citation>
    <scope>NUCLEOTIDE SEQUENCE</scope>
    <source>
        <strain evidence="2">PL_HMW_Pooled</strain>
        <tissue evidence="2">Head</tissue>
    </source>
</reference>
<protein>
    <submittedName>
        <fullName evidence="2">Solute carrier family 22 member 8</fullName>
    </submittedName>
</protein>
<feature type="transmembrane region" description="Helical" evidence="1">
    <location>
        <begin position="28"/>
        <end position="52"/>
    </location>
</feature>
<dbReference type="AlphaFoldDB" id="A0AAE1LK36"/>